<dbReference type="PANTHER" id="PTHR12589">
    <property type="entry name" value="PYRUVOYL TETRAHYDROBIOPTERIN SYNTHASE"/>
    <property type="match status" value="1"/>
</dbReference>
<dbReference type="AlphaFoldDB" id="A0A1X2LSJ4"/>
<evidence type="ECO:0000256" key="10">
    <source>
        <dbReference type="ARBA" id="ARBA00048807"/>
    </source>
</evidence>
<comment type="cofactor">
    <cofactor evidence="1">
        <name>Zn(2+)</name>
        <dbReference type="ChEBI" id="CHEBI:29105"/>
    </cofactor>
</comment>
<dbReference type="InterPro" id="IPR007115">
    <property type="entry name" value="6-PTP_synth/QueD"/>
</dbReference>
<gene>
    <name evidence="12" type="ORF">B8W66_15725</name>
</gene>
<dbReference type="STRING" id="1430326.B8W66_15725"/>
<reference evidence="12 13" key="1">
    <citation type="submission" date="2017-04" db="EMBL/GenBank/DDBJ databases">
        <title>The new phylogeny of genus Mycobacterium.</title>
        <authorList>
            <person name="Tortoli E."/>
            <person name="Trovato A."/>
            <person name="Cirillo D.M."/>
        </authorList>
    </citation>
    <scope>NUCLEOTIDE SEQUENCE [LARGE SCALE GENOMIC DNA]</scope>
    <source>
        <strain evidence="12 13">TBL 1200985</strain>
    </source>
</reference>
<dbReference type="InterPro" id="IPR038418">
    <property type="entry name" value="6-PTP_synth/QueD_sf"/>
</dbReference>
<comment type="similarity">
    <text evidence="3">Belongs to the PTPS family. QueD subfamily.</text>
</comment>
<dbReference type="Proteomes" id="UP000193247">
    <property type="component" value="Unassembled WGS sequence"/>
</dbReference>
<dbReference type="UniPathway" id="UPA00391"/>
<evidence type="ECO:0000256" key="1">
    <source>
        <dbReference type="ARBA" id="ARBA00001947"/>
    </source>
</evidence>
<dbReference type="PANTHER" id="PTHR12589:SF7">
    <property type="entry name" value="6-PYRUVOYL TETRAHYDROBIOPTERIN SYNTHASE"/>
    <property type="match status" value="1"/>
</dbReference>
<accession>A0A1X2LSJ4</accession>
<keyword evidence="7" id="KW-0862">Zinc</keyword>
<evidence type="ECO:0000256" key="8">
    <source>
        <dbReference type="ARBA" id="ARBA00023239"/>
    </source>
</evidence>
<sequence length="177" mass="20150">MRMRSDVVAAERDNPNTAAEPSRAVSKGLVPTIRTIEKTFRFDAGHRSLGFDYTKEETIHGHTWELKLIVECRQKLDDMKTIFDTNELNVITRPIIDSLDHSFIIWTEDPIFDAFVKVCELAGVADKVYPVDFNPTIEGMVEHIFNRVDEQLELDGCTLKRAELRCASTLNACYEVG</sequence>
<keyword evidence="6" id="KW-0479">Metal-binding</keyword>
<proteinExistence type="inferred from homology"/>
<evidence type="ECO:0000313" key="13">
    <source>
        <dbReference type="Proteomes" id="UP000193247"/>
    </source>
</evidence>
<evidence type="ECO:0000256" key="6">
    <source>
        <dbReference type="ARBA" id="ARBA00022723"/>
    </source>
</evidence>
<evidence type="ECO:0000256" key="11">
    <source>
        <dbReference type="SAM" id="MobiDB-lite"/>
    </source>
</evidence>
<evidence type="ECO:0000256" key="3">
    <source>
        <dbReference type="ARBA" id="ARBA00008900"/>
    </source>
</evidence>
<keyword evidence="8" id="KW-0456">Lyase</keyword>
<evidence type="ECO:0000256" key="2">
    <source>
        <dbReference type="ARBA" id="ARBA00005061"/>
    </source>
</evidence>
<evidence type="ECO:0000256" key="7">
    <source>
        <dbReference type="ARBA" id="ARBA00022833"/>
    </source>
</evidence>
<name>A0A1X2LSJ4_9MYCO</name>
<comment type="caution">
    <text evidence="12">The sequence shown here is derived from an EMBL/GenBank/DDBJ whole genome shotgun (WGS) entry which is preliminary data.</text>
</comment>
<dbReference type="SUPFAM" id="SSF55620">
    <property type="entry name" value="Tetrahydrobiopterin biosynthesis enzymes-like"/>
    <property type="match status" value="1"/>
</dbReference>
<dbReference type="Gene3D" id="3.30.479.10">
    <property type="entry name" value="6-pyruvoyl tetrahydropterin synthase/QueD"/>
    <property type="match status" value="1"/>
</dbReference>
<protein>
    <recommendedName>
        <fullName evidence="5">6-carboxy-5,6,7,8-tetrahydropterin synthase</fullName>
        <ecNumber evidence="4">4.1.2.50</ecNumber>
    </recommendedName>
    <alternativeName>
        <fullName evidence="9">Queuosine biosynthesis protein QueD</fullName>
    </alternativeName>
</protein>
<organism evidence="12 13">
    <name type="scientific">Mycobacterium decipiens</name>
    <dbReference type="NCBI Taxonomy" id="1430326"/>
    <lineage>
        <taxon>Bacteria</taxon>
        <taxon>Bacillati</taxon>
        <taxon>Actinomycetota</taxon>
        <taxon>Actinomycetes</taxon>
        <taxon>Mycobacteriales</taxon>
        <taxon>Mycobacteriaceae</taxon>
        <taxon>Mycobacterium</taxon>
    </lineage>
</organism>
<evidence type="ECO:0000256" key="9">
    <source>
        <dbReference type="ARBA" id="ARBA00031449"/>
    </source>
</evidence>
<feature type="region of interest" description="Disordered" evidence="11">
    <location>
        <begin position="1"/>
        <end position="24"/>
    </location>
</feature>
<dbReference type="EC" id="4.1.2.50" evidence="4"/>
<dbReference type="EMBL" id="NCXP01000020">
    <property type="protein sequence ID" value="OSC39764.1"/>
    <property type="molecule type" value="Genomic_DNA"/>
</dbReference>
<evidence type="ECO:0000313" key="12">
    <source>
        <dbReference type="EMBL" id="OSC39764.1"/>
    </source>
</evidence>
<evidence type="ECO:0000256" key="5">
    <source>
        <dbReference type="ARBA" id="ARBA00018141"/>
    </source>
</evidence>
<comment type="catalytic activity">
    <reaction evidence="10">
        <text>7,8-dihydroneopterin 3'-triphosphate + H2O = 6-carboxy-5,6,7,8-tetrahydropterin + triphosphate + acetaldehyde + 2 H(+)</text>
        <dbReference type="Rhea" id="RHEA:27966"/>
        <dbReference type="ChEBI" id="CHEBI:15343"/>
        <dbReference type="ChEBI" id="CHEBI:15377"/>
        <dbReference type="ChEBI" id="CHEBI:15378"/>
        <dbReference type="ChEBI" id="CHEBI:18036"/>
        <dbReference type="ChEBI" id="CHEBI:58462"/>
        <dbReference type="ChEBI" id="CHEBI:61032"/>
        <dbReference type="EC" id="4.1.2.50"/>
    </reaction>
</comment>
<comment type="pathway">
    <text evidence="2">Purine metabolism; 7-cyano-7-deazaguanine biosynthesis.</text>
</comment>
<dbReference type="OrthoDB" id="9804698at2"/>
<keyword evidence="13" id="KW-1185">Reference proteome</keyword>
<dbReference type="Pfam" id="PF01242">
    <property type="entry name" value="PTPS"/>
    <property type="match status" value="1"/>
</dbReference>
<dbReference type="GO" id="GO:0046872">
    <property type="term" value="F:metal ion binding"/>
    <property type="evidence" value="ECO:0007669"/>
    <property type="project" value="UniProtKB-KW"/>
</dbReference>
<dbReference type="GO" id="GO:0070497">
    <property type="term" value="F:6-carboxytetrahydropterin synthase activity"/>
    <property type="evidence" value="ECO:0007669"/>
    <property type="project" value="UniProtKB-EC"/>
</dbReference>
<evidence type="ECO:0000256" key="4">
    <source>
        <dbReference type="ARBA" id="ARBA00012982"/>
    </source>
</evidence>